<feature type="transmembrane region" description="Helical" evidence="10">
    <location>
        <begin position="15"/>
        <end position="37"/>
    </location>
</feature>
<evidence type="ECO:0000313" key="13">
    <source>
        <dbReference type="Proteomes" id="UP000268469"/>
    </source>
</evidence>
<gene>
    <name evidence="12" type="ORF">DRP53_00515</name>
</gene>
<comment type="similarity">
    <text evidence="8">Belongs to the exbB/tolQ family.</text>
</comment>
<comment type="caution">
    <text evidence="12">The sequence shown here is derived from an EMBL/GenBank/DDBJ whole genome shotgun (WGS) entry which is preliminary data.</text>
</comment>
<evidence type="ECO:0000313" key="12">
    <source>
        <dbReference type="EMBL" id="RKX71701.1"/>
    </source>
</evidence>
<evidence type="ECO:0000256" key="5">
    <source>
        <dbReference type="ARBA" id="ARBA00022927"/>
    </source>
</evidence>
<evidence type="ECO:0000256" key="6">
    <source>
        <dbReference type="ARBA" id="ARBA00022989"/>
    </source>
</evidence>
<sequence length="238" mass="26861">MILGQSLVDIFRGSLIMLLLLLASIVVVALVVERFLYFARNGFDAQRLFIRFRQILRNRGPREARHFTRMLRNPIGGLFQIALENNHLPPEELGEILYSYILEEKIKFDRYLGGLGTMANAATLLGLLGTVIGLIRAFHNIAITGSGGPAVVSAGIAEALLTTAFGLFIGIPALFFYNYFVKKSNDLATQMESTMDRVIVLIQEEKKRSRKPPEEPRPAPREEYREPEVYADEGDWKF</sequence>
<reference evidence="12 13" key="1">
    <citation type="submission" date="2018-06" db="EMBL/GenBank/DDBJ databases">
        <title>Extensive metabolic versatility and redundancy in microbially diverse, dynamic hydrothermal sediments.</title>
        <authorList>
            <person name="Dombrowski N."/>
            <person name="Teske A."/>
            <person name="Baker B.J."/>
        </authorList>
    </citation>
    <scope>NUCLEOTIDE SEQUENCE [LARGE SCALE GENOMIC DNA]</scope>
    <source>
        <strain evidence="12">B36_G15</strain>
    </source>
</reference>
<feature type="transmembrane region" description="Helical" evidence="10">
    <location>
        <begin position="115"/>
        <end position="139"/>
    </location>
</feature>
<dbReference type="Proteomes" id="UP000268469">
    <property type="component" value="Unassembled WGS sequence"/>
</dbReference>
<evidence type="ECO:0000256" key="1">
    <source>
        <dbReference type="ARBA" id="ARBA00004651"/>
    </source>
</evidence>
<dbReference type="EMBL" id="QNBE01000003">
    <property type="protein sequence ID" value="RKX71701.1"/>
    <property type="molecule type" value="Genomic_DNA"/>
</dbReference>
<feature type="domain" description="MotA/TolQ/ExbB proton channel" evidence="11">
    <location>
        <begin position="75"/>
        <end position="192"/>
    </location>
</feature>
<name>A0A660SNR4_UNCW3</name>
<keyword evidence="6 10" id="KW-1133">Transmembrane helix</keyword>
<keyword evidence="5 8" id="KW-0653">Protein transport</keyword>
<dbReference type="AlphaFoldDB" id="A0A660SNR4"/>
<feature type="transmembrane region" description="Helical" evidence="10">
    <location>
        <begin position="159"/>
        <end position="181"/>
    </location>
</feature>
<comment type="subcellular location">
    <subcellularLocation>
        <location evidence="1">Cell membrane</location>
        <topology evidence="1">Multi-pass membrane protein</topology>
    </subcellularLocation>
    <subcellularLocation>
        <location evidence="8">Membrane</location>
        <topology evidence="8">Multi-pass membrane protein</topology>
    </subcellularLocation>
</comment>
<evidence type="ECO:0000256" key="3">
    <source>
        <dbReference type="ARBA" id="ARBA00022475"/>
    </source>
</evidence>
<keyword evidence="2 8" id="KW-0813">Transport</keyword>
<evidence type="ECO:0000256" key="2">
    <source>
        <dbReference type="ARBA" id="ARBA00022448"/>
    </source>
</evidence>
<proteinExistence type="inferred from homology"/>
<evidence type="ECO:0000256" key="8">
    <source>
        <dbReference type="RuleBase" id="RU004057"/>
    </source>
</evidence>
<dbReference type="GO" id="GO:0017038">
    <property type="term" value="P:protein import"/>
    <property type="evidence" value="ECO:0007669"/>
    <property type="project" value="TreeGrafter"/>
</dbReference>
<accession>A0A660SNR4</accession>
<keyword evidence="7 10" id="KW-0472">Membrane</keyword>
<dbReference type="Pfam" id="PF01618">
    <property type="entry name" value="MotA_ExbB"/>
    <property type="match status" value="1"/>
</dbReference>
<keyword evidence="3" id="KW-1003">Cell membrane</keyword>
<evidence type="ECO:0000256" key="9">
    <source>
        <dbReference type="SAM" id="MobiDB-lite"/>
    </source>
</evidence>
<evidence type="ECO:0000259" key="11">
    <source>
        <dbReference type="Pfam" id="PF01618"/>
    </source>
</evidence>
<dbReference type="InterPro" id="IPR002898">
    <property type="entry name" value="MotA_ExbB_proton_chnl"/>
</dbReference>
<protein>
    <recommendedName>
        <fullName evidence="11">MotA/TolQ/ExbB proton channel domain-containing protein</fullName>
    </recommendedName>
</protein>
<organism evidence="12 13">
    <name type="scientific">candidate division WOR-3 bacterium</name>
    <dbReference type="NCBI Taxonomy" id="2052148"/>
    <lineage>
        <taxon>Bacteria</taxon>
        <taxon>Bacteria division WOR-3</taxon>
    </lineage>
</organism>
<evidence type="ECO:0000256" key="7">
    <source>
        <dbReference type="ARBA" id="ARBA00023136"/>
    </source>
</evidence>
<evidence type="ECO:0000256" key="10">
    <source>
        <dbReference type="SAM" id="Phobius"/>
    </source>
</evidence>
<keyword evidence="4 10" id="KW-0812">Transmembrane</keyword>
<evidence type="ECO:0000256" key="4">
    <source>
        <dbReference type="ARBA" id="ARBA00022692"/>
    </source>
</evidence>
<dbReference type="PANTHER" id="PTHR30625:SF15">
    <property type="entry name" value="BIOPOLYMER TRANSPORT PROTEIN EXBB"/>
    <property type="match status" value="1"/>
</dbReference>
<dbReference type="PANTHER" id="PTHR30625">
    <property type="entry name" value="PROTEIN TOLQ"/>
    <property type="match status" value="1"/>
</dbReference>
<dbReference type="GO" id="GO:0005886">
    <property type="term" value="C:plasma membrane"/>
    <property type="evidence" value="ECO:0007669"/>
    <property type="project" value="UniProtKB-SubCell"/>
</dbReference>
<feature type="region of interest" description="Disordered" evidence="9">
    <location>
        <begin position="206"/>
        <end position="238"/>
    </location>
</feature>
<dbReference type="InterPro" id="IPR050790">
    <property type="entry name" value="ExbB/TolQ_transport"/>
</dbReference>